<dbReference type="InterPro" id="IPR049561">
    <property type="entry name" value="NSUN5_7_fdxn-like"/>
</dbReference>
<keyword evidence="1 5" id="KW-0489">Methyltransferase</keyword>
<evidence type="ECO:0000256" key="5">
    <source>
        <dbReference type="PROSITE-ProRule" id="PRU01023"/>
    </source>
</evidence>
<feature type="region of interest" description="Disordered" evidence="6">
    <location>
        <begin position="528"/>
        <end position="793"/>
    </location>
</feature>
<organism evidence="8">
    <name type="scientific">Panstrongylus lignarius</name>
    <dbReference type="NCBI Taxonomy" id="156445"/>
    <lineage>
        <taxon>Eukaryota</taxon>
        <taxon>Metazoa</taxon>
        <taxon>Ecdysozoa</taxon>
        <taxon>Arthropoda</taxon>
        <taxon>Hexapoda</taxon>
        <taxon>Insecta</taxon>
        <taxon>Pterygota</taxon>
        <taxon>Neoptera</taxon>
        <taxon>Paraneoptera</taxon>
        <taxon>Hemiptera</taxon>
        <taxon>Heteroptera</taxon>
        <taxon>Panheteroptera</taxon>
        <taxon>Cimicomorpha</taxon>
        <taxon>Reduviidae</taxon>
        <taxon>Triatominae</taxon>
        <taxon>Panstrongylus</taxon>
    </lineage>
</organism>
<feature type="compositionally biased region" description="Basic and acidic residues" evidence="6">
    <location>
        <begin position="708"/>
        <end position="718"/>
    </location>
</feature>
<dbReference type="Pfam" id="PF21148">
    <property type="entry name" value="NSUN5_fdxn-like"/>
    <property type="match status" value="1"/>
</dbReference>
<dbReference type="PANTHER" id="PTHR22807">
    <property type="entry name" value="NOP2 YEAST -RELATED NOL1/NOP2/FMU SUN DOMAIN-CONTAINING"/>
    <property type="match status" value="1"/>
</dbReference>
<dbReference type="GO" id="GO:0070475">
    <property type="term" value="P:rRNA base methylation"/>
    <property type="evidence" value="ECO:0007669"/>
    <property type="project" value="TreeGrafter"/>
</dbReference>
<comment type="similarity">
    <text evidence="5">Belongs to the class I-like SAM-binding methyltransferase superfamily. RsmB/NOP family.</text>
</comment>
<dbReference type="Gene3D" id="3.40.50.150">
    <property type="entry name" value="Vaccinia Virus protein VP39"/>
    <property type="match status" value="1"/>
</dbReference>
<accession>A0A224XIX4</accession>
<dbReference type="EMBL" id="GFTR01008026">
    <property type="protein sequence ID" value="JAW08400.1"/>
    <property type="molecule type" value="Transcribed_RNA"/>
</dbReference>
<dbReference type="PANTHER" id="PTHR22807:SF4">
    <property type="entry name" value="28S RRNA (CYTOSINE-C(5))-METHYLTRANSFERASE"/>
    <property type="match status" value="1"/>
</dbReference>
<feature type="compositionally biased region" description="Polar residues" evidence="6">
    <location>
        <begin position="720"/>
        <end position="740"/>
    </location>
</feature>
<feature type="binding site" evidence="5">
    <location>
        <position position="295"/>
    </location>
    <ligand>
        <name>S-adenosyl-L-methionine</name>
        <dbReference type="ChEBI" id="CHEBI:59789"/>
    </ligand>
</feature>
<dbReference type="InterPro" id="IPR029063">
    <property type="entry name" value="SAM-dependent_MTases_sf"/>
</dbReference>
<reference evidence="8" key="1">
    <citation type="journal article" date="2018" name="PLoS Negl. Trop. Dis.">
        <title>An insight into the salivary gland and fat body transcriptome of Panstrongylus lignarius (Hemiptera: Heteroptera), the main vector of Chagas disease in Peru.</title>
        <authorList>
            <person name="Nevoa J.C."/>
            <person name="Mendes M.T."/>
            <person name="da Silva M.V."/>
            <person name="Soares S.C."/>
            <person name="Oliveira C.J.F."/>
            <person name="Ribeiro J.M.C."/>
        </authorList>
    </citation>
    <scope>NUCLEOTIDE SEQUENCE</scope>
</reference>
<feature type="binding site" evidence="5">
    <location>
        <position position="250"/>
    </location>
    <ligand>
        <name>S-adenosyl-L-methionine</name>
        <dbReference type="ChEBI" id="CHEBI:59789"/>
    </ligand>
</feature>
<proteinExistence type="inferred from homology"/>
<evidence type="ECO:0000259" key="7">
    <source>
        <dbReference type="PROSITE" id="PS51686"/>
    </source>
</evidence>
<dbReference type="PROSITE" id="PS51686">
    <property type="entry name" value="SAM_MT_RSMB_NOP"/>
    <property type="match status" value="1"/>
</dbReference>
<dbReference type="GO" id="GO:0003723">
    <property type="term" value="F:RNA binding"/>
    <property type="evidence" value="ECO:0007669"/>
    <property type="project" value="UniProtKB-UniRule"/>
</dbReference>
<dbReference type="GO" id="GO:0008173">
    <property type="term" value="F:RNA methyltransferase activity"/>
    <property type="evidence" value="ECO:0007669"/>
    <property type="project" value="InterPro"/>
</dbReference>
<feature type="compositionally biased region" description="Polar residues" evidence="6">
    <location>
        <begin position="644"/>
        <end position="655"/>
    </location>
</feature>
<feature type="compositionally biased region" description="Acidic residues" evidence="6">
    <location>
        <begin position="623"/>
        <end position="639"/>
    </location>
</feature>
<feature type="compositionally biased region" description="Acidic residues" evidence="6">
    <location>
        <begin position="671"/>
        <end position="685"/>
    </location>
</feature>
<dbReference type="AlphaFoldDB" id="A0A224XIX4"/>
<evidence type="ECO:0000256" key="1">
    <source>
        <dbReference type="ARBA" id="ARBA00022603"/>
    </source>
</evidence>
<feature type="compositionally biased region" description="Acidic residues" evidence="6">
    <location>
        <begin position="582"/>
        <end position="593"/>
    </location>
</feature>
<feature type="compositionally biased region" description="Basic and acidic residues" evidence="6">
    <location>
        <begin position="594"/>
        <end position="604"/>
    </location>
</feature>
<feature type="binding site" evidence="5">
    <location>
        <position position="277"/>
    </location>
    <ligand>
        <name>S-adenosyl-L-methionine</name>
        <dbReference type="ChEBI" id="CHEBI:59789"/>
    </ligand>
</feature>
<feature type="active site" description="Nucleophile" evidence="5">
    <location>
        <position position="349"/>
    </location>
</feature>
<protein>
    <submittedName>
        <fullName evidence="8">Putative proliferation-associated nucleolar protein nol1</fullName>
    </submittedName>
</protein>
<dbReference type="Gene3D" id="3.30.70.1170">
    <property type="entry name" value="Sun protein, domain 3"/>
    <property type="match status" value="1"/>
</dbReference>
<sequence>MYHLAADICKKVEAGEGLKKYLYSPENLVKFSKDIPAIRSLVDTTLRNRIVLDDLISRTKLNAEIVFNEIWIARVLVAEIVFGRKSFHCNDEISKKVYQYKEELKSLSAGTKKQERAFIPRFCRINTLTCTKHEFYSAMSRHFNLIEFGDKSEVSYEDFLNLVKKLKKTDYIQDYHLSDLYIFHPKINLTASPLYVANKIILQDKASCLVAPLLAPTPGSLMMDMCAAPGFKTQHLSSVTGNSGLILAIDICKDRYNVLSNTRMNYALSNVITLNHDSLHLSEAGRKCIEYILLDAPCSGSGVVENYDYGTDNRSGEKRLRSLHNLQAYLLRTALTQYPSARRIVYSTCSLNEEENEGVVDELLDIAEENKFVLVNLKNHYQDFATGLDKYKCGRSTIRMIPEQSCTNGFFIALFERTNPPNPSPRMEFFKNMNSILENISIKKKRKVDEAELNNTEGNAKRKDVSKEILNVSEEETNTENGQNNIDVEKNYKQKKSSVSPEKENKQVQLQEKIISEPEIKILTQKFNKVDKNTESSSNESSDEEEPNKEIKLPQVVDKKENYIRVVRSPILKNPTPKLGETQDDNEEEDSEDNDKRGDLKIKDINFLTGKKNVKVEKNSSSDDSEDSEDSEVSDDQEDDQSKSHTIPNQKINNNFKKDANVENNSGDENSSGEEEQEEEEEEEDNTFHTNQNSKPPFKNNFNNSPPDYKRNEDKPWHSFDQSEWSNYDNTYNSSMNNSFDPFRNQRRGRGGRRGSYRRGRGYNSNFRGKGLGGAQRNRNHRGKSSYAQCDRY</sequence>
<evidence type="ECO:0000256" key="6">
    <source>
        <dbReference type="SAM" id="MobiDB-lite"/>
    </source>
</evidence>
<feature type="compositionally biased region" description="Basic residues" evidence="6">
    <location>
        <begin position="745"/>
        <end position="761"/>
    </location>
</feature>
<dbReference type="SUPFAM" id="SSF53335">
    <property type="entry name" value="S-adenosyl-L-methionine-dependent methyltransferases"/>
    <property type="match status" value="1"/>
</dbReference>
<dbReference type="InterPro" id="IPR023267">
    <property type="entry name" value="RCMT"/>
</dbReference>
<evidence type="ECO:0000256" key="4">
    <source>
        <dbReference type="ARBA" id="ARBA00022884"/>
    </source>
</evidence>
<dbReference type="Pfam" id="PF01189">
    <property type="entry name" value="Methyltr_RsmB-F"/>
    <property type="match status" value="1"/>
</dbReference>
<keyword evidence="3 5" id="KW-0949">S-adenosyl-L-methionine</keyword>
<evidence type="ECO:0000256" key="2">
    <source>
        <dbReference type="ARBA" id="ARBA00022679"/>
    </source>
</evidence>
<feature type="compositionally biased region" description="Low complexity" evidence="6">
    <location>
        <begin position="693"/>
        <end position="707"/>
    </location>
</feature>
<dbReference type="InterPro" id="IPR001678">
    <property type="entry name" value="MeTrfase_RsmB-F_NOP2_dom"/>
</dbReference>
<evidence type="ECO:0000313" key="8">
    <source>
        <dbReference type="EMBL" id="JAW08400.1"/>
    </source>
</evidence>
<dbReference type="GO" id="GO:0005730">
    <property type="term" value="C:nucleolus"/>
    <property type="evidence" value="ECO:0007669"/>
    <property type="project" value="TreeGrafter"/>
</dbReference>
<comment type="caution">
    <text evidence="5">Lacks conserved residue(s) required for the propagation of feature annotation.</text>
</comment>
<feature type="compositionally biased region" description="Basic and acidic residues" evidence="6">
    <location>
        <begin position="548"/>
        <end position="563"/>
    </location>
</feature>
<evidence type="ECO:0000256" key="3">
    <source>
        <dbReference type="ARBA" id="ARBA00022691"/>
    </source>
</evidence>
<name>A0A224XIX4_9HEMI</name>
<feature type="domain" description="SAM-dependent MTase RsmB/NOP-type" evidence="7">
    <location>
        <begin position="135"/>
        <end position="418"/>
    </location>
</feature>
<keyword evidence="2 5" id="KW-0808">Transferase</keyword>
<keyword evidence="4 5" id="KW-0694">RNA-binding</keyword>
<dbReference type="PRINTS" id="PR02008">
    <property type="entry name" value="RCMTFAMILY"/>
</dbReference>
<feature type="region of interest" description="Disordered" evidence="6">
    <location>
        <begin position="473"/>
        <end position="511"/>
    </location>
</feature>
<dbReference type="InterPro" id="IPR049560">
    <property type="entry name" value="MeTrfase_RsmB-F_NOP2_cat"/>
</dbReference>